<reference evidence="1 2" key="1">
    <citation type="journal article" date="2018" name="Sci. Rep.">
        <title>Genomic signatures of local adaptation to the degree of environmental predictability in rotifers.</title>
        <authorList>
            <person name="Franch-Gras L."/>
            <person name="Hahn C."/>
            <person name="Garcia-Roger E.M."/>
            <person name="Carmona M.J."/>
            <person name="Serra M."/>
            <person name="Gomez A."/>
        </authorList>
    </citation>
    <scope>NUCLEOTIDE SEQUENCE [LARGE SCALE GENOMIC DNA]</scope>
    <source>
        <strain evidence="1">HYR1</strain>
    </source>
</reference>
<name>A0A3M7RQG8_BRAPC</name>
<sequence length="63" mass="7349">MNWMSRRSDLMALDLSLLSYIPNFEANFVSYCLIIKSRHTVTTQLVYHGLGYWNFNKDILSCG</sequence>
<proteinExistence type="predicted"/>
<dbReference type="Proteomes" id="UP000276133">
    <property type="component" value="Unassembled WGS sequence"/>
</dbReference>
<gene>
    <name evidence="1" type="ORF">BpHYR1_033440</name>
</gene>
<accession>A0A3M7RQG8</accession>
<protein>
    <submittedName>
        <fullName evidence="1">Uncharacterized protein</fullName>
    </submittedName>
</protein>
<dbReference type="EMBL" id="REGN01002856">
    <property type="protein sequence ID" value="RNA25782.1"/>
    <property type="molecule type" value="Genomic_DNA"/>
</dbReference>
<comment type="caution">
    <text evidence="1">The sequence shown here is derived from an EMBL/GenBank/DDBJ whole genome shotgun (WGS) entry which is preliminary data.</text>
</comment>
<organism evidence="1 2">
    <name type="scientific">Brachionus plicatilis</name>
    <name type="common">Marine rotifer</name>
    <name type="synonym">Brachionus muelleri</name>
    <dbReference type="NCBI Taxonomy" id="10195"/>
    <lineage>
        <taxon>Eukaryota</taxon>
        <taxon>Metazoa</taxon>
        <taxon>Spiralia</taxon>
        <taxon>Gnathifera</taxon>
        <taxon>Rotifera</taxon>
        <taxon>Eurotatoria</taxon>
        <taxon>Monogononta</taxon>
        <taxon>Pseudotrocha</taxon>
        <taxon>Ploima</taxon>
        <taxon>Brachionidae</taxon>
        <taxon>Brachionus</taxon>
    </lineage>
</organism>
<keyword evidence="2" id="KW-1185">Reference proteome</keyword>
<dbReference type="AlphaFoldDB" id="A0A3M7RQG8"/>
<evidence type="ECO:0000313" key="2">
    <source>
        <dbReference type="Proteomes" id="UP000276133"/>
    </source>
</evidence>
<evidence type="ECO:0000313" key="1">
    <source>
        <dbReference type="EMBL" id="RNA25782.1"/>
    </source>
</evidence>